<feature type="signal peptide" evidence="1">
    <location>
        <begin position="1"/>
        <end position="25"/>
    </location>
</feature>
<dbReference type="EMBL" id="CAJNOM010000440">
    <property type="protein sequence ID" value="CAF1439581.1"/>
    <property type="molecule type" value="Genomic_DNA"/>
</dbReference>
<accession>A0A814MNI7</accession>
<protein>
    <submittedName>
        <fullName evidence="2">Uncharacterized protein</fullName>
    </submittedName>
</protein>
<dbReference type="Proteomes" id="UP000663832">
    <property type="component" value="Unassembled WGS sequence"/>
</dbReference>
<evidence type="ECO:0000313" key="4">
    <source>
        <dbReference type="EMBL" id="CAF1441727.1"/>
    </source>
</evidence>
<feature type="chain" id="PRO_5035601586" evidence="1">
    <location>
        <begin position="26"/>
        <end position="89"/>
    </location>
</feature>
<evidence type="ECO:0000313" key="2">
    <source>
        <dbReference type="EMBL" id="CAF1081869.1"/>
    </source>
</evidence>
<evidence type="ECO:0000256" key="1">
    <source>
        <dbReference type="SAM" id="SignalP"/>
    </source>
</evidence>
<keyword evidence="5" id="KW-1185">Reference proteome</keyword>
<name>A0A814MNI7_9BILA</name>
<reference evidence="2" key="1">
    <citation type="submission" date="2021-02" db="EMBL/GenBank/DDBJ databases">
        <authorList>
            <person name="Nowell W R."/>
        </authorList>
    </citation>
    <scope>NUCLEOTIDE SEQUENCE</scope>
</reference>
<evidence type="ECO:0000313" key="5">
    <source>
        <dbReference type="Proteomes" id="UP000663832"/>
    </source>
</evidence>
<keyword evidence="1" id="KW-0732">Signal</keyword>
<comment type="caution">
    <text evidence="2">The sequence shown here is derived from an EMBL/GenBank/DDBJ whole genome shotgun (WGS) entry which is preliminary data.</text>
</comment>
<evidence type="ECO:0000313" key="3">
    <source>
        <dbReference type="EMBL" id="CAF1439581.1"/>
    </source>
</evidence>
<sequence>MQEFFRYFCFTVIALFVLSSSLVQCGNVLPESVKRHKASLRNIDYINMCMFRKSRLCYFLREINNGRFDEKKEDQEIWKRGVSRFYSNW</sequence>
<dbReference type="OrthoDB" id="10031860at2759"/>
<dbReference type="Proteomes" id="UP000663877">
    <property type="component" value="Unassembled WGS sequence"/>
</dbReference>
<gene>
    <name evidence="2" type="ORF">BJG266_LOCUS20307</name>
    <name evidence="3" type="ORF">QVE165_LOCUS39523</name>
    <name evidence="4" type="ORF">QVE165_LOCUS39670</name>
</gene>
<evidence type="ECO:0000313" key="6">
    <source>
        <dbReference type="Proteomes" id="UP000663877"/>
    </source>
</evidence>
<dbReference type="EMBL" id="CAJNOI010000114">
    <property type="protein sequence ID" value="CAF1081869.1"/>
    <property type="molecule type" value="Genomic_DNA"/>
</dbReference>
<proteinExistence type="predicted"/>
<dbReference type="AlphaFoldDB" id="A0A814MNI7"/>
<organism evidence="2 6">
    <name type="scientific">Adineta steineri</name>
    <dbReference type="NCBI Taxonomy" id="433720"/>
    <lineage>
        <taxon>Eukaryota</taxon>
        <taxon>Metazoa</taxon>
        <taxon>Spiralia</taxon>
        <taxon>Gnathifera</taxon>
        <taxon>Rotifera</taxon>
        <taxon>Eurotatoria</taxon>
        <taxon>Bdelloidea</taxon>
        <taxon>Adinetida</taxon>
        <taxon>Adinetidae</taxon>
        <taxon>Adineta</taxon>
    </lineage>
</organism>
<dbReference type="EMBL" id="CAJNOM010000444">
    <property type="protein sequence ID" value="CAF1441727.1"/>
    <property type="molecule type" value="Genomic_DNA"/>
</dbReference>